<dbReference type="InterPro" id="IPR023299">
    <property type="entry name" value="ATPase_P-typ_cyto_dom_N"/>
</dbReference>
<dbReference type="PRINTS" id="PR00119">
    <property type="entry name" value="CATATPASE"/>
</dbReference>
<evidence type="ECO:0000256" key="6">
    <source>
        <dbReference type="ARBA" id="ARBA00022741"/>
    </source>
</evidence>
<dbReference type="GO" id="GO:0019829">
    <property type="term" value="F:ATPase-coupled monoatomic cation transmembrane transporter activity"/>
    <property type="evidence" value="ECO:0007669"/>
    <property type="project" value="InterPro"/>
</dbReference>
<dbReference type="PANTHER" id="PTHR48085:SF5">
    <property type="entry name" value="CADMIUM_ZINC-TRANSPORTING ATPASE HMA4-RELATED"/>
    <property type="match status" value="1"/>
</dbReference>
<dbReference type="Gene3D" id="2.70.150.10">
    <property type="entry name" value="Calcium-transporting ATPase, cytoplasmic transduction domain A"/>
    <property type="match status" value="1"/>
</dbReference>
<keyword evidence="4 11" id="KW-0812">Transmembrane</keyword>
<dbReference type="Gene3D" id="3.40.50.1000">
    <property type="entry name" value="HAD superfamily/HAD-like"/>
    <property type="match status" value="1"/>
</dbReference>
<dbReference type="Proteomes" id="UP000078287">
    <property type="component" value="Unassembled WGS sequence"/>
</dbReference>
<keyword evidence="9 11" id="KW-1133">Transmembrane helix</keyword>
<evidence type="ECO:0000256" key="8">
    <source>
        <dbReference type="ARBA" id="ARBA00022967"/>
    </source>
</evidence>
<keyword evidence="8" id="KW-1278">Translocase</keyword>
<dbReference type="InterPro" id="IPR001757">
    <property type="entry name" value="P_typ_ATPase"/>
</dbReference>
<dbReference type="InterPro" id="IPR051014">
    <property type="entry name" value="Cation_Transport_ATPase_IB"/>
</dbReference>
<dbReference type="GO" id="GO:0005524">
    <property type="term" value="F:ATP binding"/>
    <property type="evidence" value="ECO:0007669"/>
    <property type="project" value="UniProtKB-UniRule"/>
</dbReference>
<evidence type="ECO:0000256" key="3">
    <source>
        <dbReference type="ARBA" id="ARBA00022448"/>
    </source>
</evidence>
<dbReference type="FunFam" id="3.30.70.100:FF:000001">
    <property type="entry name" value="ATPase copper transporting beta"/>
    <property type="match status" value="1"/>
</dbReference>
<dbReference type="RefSeq" id="WP_066785823.1">
    <property type="nucleotide sequence ID" value="NZ_LWQS01000044.1"/>
</dbReference>
<dbReference type="GO" id="GO:0005886">
    <property type="term" value="C:plasma membrane"/>
    <property type="evidence" value="ECO:0007669"/>
    <property type="project" value="UniProtKB-SubCell"/>
</dbReference>
<evidence type="ECO:0000313" key="14">
    <source>
        <dbReference type="Proteomes" id="UP000078287"/>
    </source>
</evidence>
<sequence length="693" mass="72751">MSDSHVLEVPVKGMDCAECAQHVQQAIAKLHGVESVDVLLAAEKAVIRLDPGRVDLSAIRQAVESAGYTVPDTATPANASINQFSRRMTILLAVVFAIVLGIVVAGEWLGLFDHLNELIPLPIGIVLVVAGGWPVFRNVARATLRRQITSHTLMTLGVMAALIVGEWVAAAIVVIFMRVGDYVERFTAENARRAVKELTALAPQTARVERAGEEVEVPVAEVQPGDTVIVRPGEQIPVDGEVIAGYATIDQAAITGESMPVEVSAGSHVFAATIAKLGSLRIKALRVGADTTFGRVIKLVEEAEAHRGEVQRLADRFSAYYLPVVAGIAALTFVISRNPLATAAVLVVACSCSFALATPVAMLAAIGASAKRGLLIKGGKYLEALAKADVVLIDKTGTLTLGRPRITDVIALNGVPAPEAVQLAATAERYSEHPLAAAVRELAQAQNLTLAEPEHFTAIPGMGVRATVQGATITVGNRRLIPAAASLPLAAHLEAEGKTLLVVARNDEPIALLAAADTLRPETPAAIAELRALGINHIELLTGDNERTAATLAGQLGVQYRAQLLPEDKIAVVKDYQARGHTVVMVGDGVNDAPALAQADIGIAMGAAGTDIAIEAAHIALMRDDWMLVPQVLRIARRTMGVVKLNIGFTAVYNLVGLTLAAVGLLPPTLAAAAQSLPDLGILANSARLLRQR</sequence>
<dbReference type="Pfam" id="PF00122">
    <property type="entry name" value="E1-E2_ATPase"/>
    <property type="match status" value="1"/>
</dbReference>
<dbReference type="GO" id="GO:0046872">
    <property type="term" value="F:metal ion binding"/>
    <property type="evidence" value="ECO:0007669"/>
    <property type="project" value="UniProtKB-KW"/>
</dbReference>
<dbReference type="NCBIfam" id="TIGR01511">
    <property type="entry name" value="ATPase-IB1_Cu"/>
    <property type="match status" value="1"/>
</dbReference>
<comment type="caution">
    <text evidence="13">The sequence shown here is derived from an EMBL/GenBank/DDBJ whole genome shotgun (WGS) entry which is preliminary data.</text>
</comment>
<dbReference type="InterPro" id="IPR044492">
    <property type="entry name" value="P_typ_ATPase_HD_dom"/>
</dbReference>
<dbReference type="OrthoDB" id="135399at2"/>
<feature type="transmembrane region" description="Helical" evidence="11">
    <location>
        <begin position="90"/>
        <end position="111"/>
    </location>
</feature>
<dbReference type="NCBIfam" id="TIGR01494">
    <property type="entry name" value="ATPase_P-type"/>
    <property type="match status" value="1"/>
</dbReference>
<dbReference type="PANTHER" id="PTHR48085">
    <property type="entry name" value="CADMIUM/ZINC-TRANSPORTING ATPASE HMA2-RELATED"/>
    <property type="match status" value="1"/>
</dbReference>
<evidence type="ECO:0000256" key="2">
    <source>
        <dbReference type="ARBA" id="ARBA00006024"/>
    </source>
</evidence>
<comment type="subcellular location">
    <subcellularLocation>
        <location evidence="1">Cell membrane</location>
        <topology evidence="1">Multi-pass membrane protein</topology>
    </subcellularLocation>
</comment>
<dbReference type="InterPro" id="IPR023298">
    <property type="entry name" value="ATPase_P-typ_TM_dom_sf"/>
</dbReference>
<dbReference type="Pfam" id="PF00403">
    <property type="entry name" value="HMA"/>
    <property type="match status" value="1"/>
</dbReference>
<accession>A0A178MEK7</accession>
<dbReference type="Gene3D" id="3.40.1110.10">
    <property type="entry name" value="Calcium-transporting ATPase, cytoplasmic domain N"/>
    <property type="match status" value="1"/>
</dbReference>
<feature type="transmembrane region" description="Helical" evidence="11">
    <location>
        <begin position="156"/>
        <end position="177"/>
    </location>
</feature>
<dbReference type="InterPro" id="IPR036163">
    <property type="entry name" value="HMA_dom_sf"/>
</dbReference>
<dbReference type="NCBIfam" id="TIGR01525">
    <property type="entry name" value="ATPase-IB_hvy"/>
    <property type="match status" value="1"/>
</dbReference>
<comment type="similarity">
    <text evidence="2 11">Belongs to the cation transport ATPase (P-type) (TC 3.A.3) family. Type IB subfamily.</text>
</comment>
<keyword evidence="7 11" id="KW-0067">ATP-binding</keyword>
<dbReference type="CDD" id="cd00371">
    <property type="entry name" value="HMA"/>
    <property type="match status" value="1"/>
</dbReference>
<feature type="transmembrane region" description="Helical" evidence="11">
    <location>
        <begin position="645"/>
        <end position="666"/>
    </location>
</feature>
<dbReference type="PRINTS" id="PR00941">
    <property type="entry name" value="CDATPASE"/>
</dbReference>
<name>A0A178MEK7_9CHLR</name>
<evidence type="ECO:0000256" key="5">
    <source>
        <dbReference type="ARBA" id="ARBA00022723"/>
    </source>
</evidence>
<feature type="transmembrane region" description="Helical" evidence="11">
    <location>
        <begin position="118"/>
        <end position="136"/>
    </location>
</feature>
<dbReference type="InterPro" id="IPR006121">
    <property type="entry name" value="HMA_dom"/>
</dbReference>
<dbReference type="SUPFAM" id="SSF81653">
    <property type="entry name" value="Calcium ATPase, transduction domain A"/>
    <property type="match status" value="1"/>
</dbReference>
<organism evidence="13 14">
    <name type="scientific">Chloroflexus islandicus</name>
    <dbReference type="NCBI Taxonomy" id="1707952"/>
    <lineage>
        <taxon>Bacteria</taxon>
        <taxon>Bacillati</taxon>
        <taxon>Chloroflexota</taxon>
        <taxon>Chloroflexia</taxon>
        <taxon>Chloroflexales</taxon>
        <taxon>Chloroflexineae</taxon>
        <taxon>Chloroflexaceae</taxon>
        <taxon>Chloroflexus</taxon>
    </lineage>
</organism>
<evidence type="ECO:0000259" key="12">
    <source>
        <dbReference type="PROSITE" id="PS50846"/>
    </source>
</evidence>
<dbReference type="SFLD" id="SFLDG00002">
    <property type="entry name" value="C1.7:_P-type_atpase_like"/>
    <property type="match status" value="1"/>
</dbReference>
<dbReference type="STRING" id="1707952.A6A03_12515"/>
<dbReference type="InterPro" id="IPR018303">
    <property type="entry name" value="ATPase_P-typ_P_site"/>
</dbReference>
<feature type="domain" description="HMA" evidence="12">
    <location>
        <begin position="5"/>
        <end position="71"/>
    </location>
</feature>
<keyword evidence="10 11" id="KW-0472">Membrane</keyword>
<dbReference type="PROSITE" id="PS00154">
    <property type="entry name" value="ATPASE_E1_E2"/>
    <property type="match status" value="1"/>
</dbReference>
<dbReference type="FunFam" id="2.70.150.10:FF:000002">
    <property type="entry name" value="Copper-transporting ATPase 1, putative"/>
    <property type="match status" value="1"/>
</dbReference>
<proteinExistence type="inferred from homology"/>
<dbReference type="SFLD" id="SFLDF00027">
    <property type="entry name" value="p-type_atpase"/>
    <property type="match status" value="1"/>
</dbReference>
<dbReference type="InterPro" id="IPR059000">
    <property type="entry name" value="ATPase_P-type_domA"/>
</dbReference>
<dbReference type="Gene3D" id="3.30.70.100">
    <property type="match status" value="1"/>
</dbReference>
<evidence type="ECO:0000256" key="10">
    <source>
        <dbReference type="ARBA" id="ARBA00023136"/>
    </source>
</evidence>
<dbReference type="GO" id="GO:0016887">
    <property type="term" value="F:ATP hydrolysis activity"/>
    <property type="evidence" value="ECO:0007669"/>
    <property type="project" value="InterPro"/>
</dbReference>
<feature type="transmembrane region" description="Helical" evidence="11">
    <location>
        <begin position="317"/>
        <end position="335"/>
    </location>
</feature>
<evidence type="ECO:0000256" key="1">
    <source>
        <dbReference type="ARBA" id="ARBA00004651"/>
    </source>
</evidence>
<gene>
    <name evidence="13" type="ORF">A6A03_12515</name>
</gene>
<dbReference type="Pfam" id="PF00702">
    <property type="entry name" value="Hydrolase"/>
    <property type="match status" value="1"/>
</dbReference>
<dbReference type="SFLD" id="SFLDS00003">
    <property type="entry name" value="Haloacid_Dehalogenase"/>
    <property type="match status" value="1"/>
</dbReference>
<feature type="transmembrane region" description="Helical" evidence="11">
    <location>
        <begin position="341"/>
        <end position="367"/>
    </location>
</feature>
<dbReference type="InterPro" id="IPR036412">
    <property type="entry name" value="HAD-like_sf"/>
</dbReference>
<dbReference type="NCBIfam" id="TIGR01512">
    <property type="entry name" value="ATPase-IB2_Cd"/>
    <property type="match status" value="1"/>
</dbReference>
<evidence type="ECO:0000256" key="7">
    <source>
        <dbReference type="ARBA" id="ARBA00022840"/>
    </source>
</evidence>
<dbReference type="InterPro" id="IPR027256">
    <property type="entry name" value="P-typ_ATPase_IB"/>
</dbReference>
<keyword evidence="14" id="KW-1185">Reference proteome</keyword>
<dbReference type="InterPro" id="IPR023214">
    <property type="entry name" value="HAD_sf"/>
</dbReference>
<dbReference type="PROSITE" id="PS50846">
    <property type="entry name" value="HMA_2"/>
    <property type="match status" value="1"/>
</dbReference>
<dbReference type="EMBL" id="LWQS01000044">
    <property type="protein sequence ID" value="OAN46485.1"/>
    <property type="molecule type" value="Genomic_DNA"/>
</dbReference>
<keyword evidence="6 11" id="KW-0547">Nucleotide-binding</keyword>
<keyword evidence="5 11" id="KW-0479">Metal-binding</keyword>
<dbReference type="AlphaFoldDB" id="A0A178MEK7"/>
<protein>
    <submittedName>
        <fullName evidence="13">ATPase P</fullName>
    </submittedName>
</protein>
<evidence type="ECO:0000256" key="4">
    <source>
        <dbReference type="ARBA" id="ARBA00022692"/>
    </source>
</evidence>
<evidence type="ECO:0000313" key="13">
    <source>
        <dbReference type="EMBL" id="OAN46485.1"/>
    </source>
</evidence>
<evidence type="ECO:0000256" key="9">
    <source>
        <dbReference type="ARBA" id="ARBA00022989"/>
    </source>
</evidence>
<reference evidence="13 14" key="1">
    <citation type="submission" date="2016-04" db="EMBL/GenBank/DDBJ databases">
        <title>Chloroflexus islandicus sp. nov., a thermophilic filamentous anoxygenic phototrophic bacterium from geyser Strokkur (Iceland).</title>
        <authorList>
            <person name="Gaisin V.A."/>
            <person name="Kalashnikov A.M."/>
            <person name="Sukhacheva M.V."/>
            <person name="Grouzdev D.S."/>
            <person name="Ivanov T.M."/>
            <person name="Kuznetsov B."/>
            <person name="Gorlenko V.M."/>
        </authorList>
    </citation>
    <scope>NUCLEOTIDE SEQUENCE [LARGE SCALE GENOMIC DNA]</scope>
    <source>
        <strain evidence="14">isl-2</strain>
    </source>
</reference>
<evidence type="ECO:0000256" key="11">
    <source>
        <dbReference type="RuleBase" id="RU362081"/>
    </source>
</evidence>
<dbReference type="SUPFAM" id="SSF81665">
    <property type="entry name" value="Calcium ATPase, transmembrane domain M"/>
    <property type="match status" value="1"/>
</dbReference>
<keyword evidence="3" id="KW-0813">Transport</keyword>
<keyword evidence="11" id="KW-1003">Cell membrane</keyword>
<dbReference type="SUPFAM" id="SSF55008">
    <property type="entry name" value="HMA, heavy metal-associated domain"/>
    <property type="match status" value="1"/>
</dbReference>
<dbReference type="SUPFAM" id="SSF56784">
    <property type="entry name" value="HAD-like"/>
    <property type="match status" value="1"/>
</dbReference>
<dbReference type="InterPro" id="IPR008250">
    <property type="entry name" value="ATPase_P-typ_transduc_dom_A_sf"/>
</dbReference>